<protein>
    <submittedName>
        <fullName evidence="1">Uncharacterized protein</fullName>
    </submittedName>
</protein>
<sequence>MVAAARQRRCAAAIALVCGLALALLVFATRRAALKLAPPRRCEIPAVSSVQLARVVADAGWADEFAGVTGVPRRMEVRDGGNLPPEVTRVLARLVQHIRSRSGECASSGELVLSCPGQARYLGTELAIVAESVRRASVLRPALLCASTFITMPAFARLRNTPGAMLESEDCWQVKAANQLRTLGIVSTTTLWFPMKTGPIAVFNANFLELLFGFALQRPCEAEVERVCAVQLGNATFDIDTLSAQVAQRQRALAVASGASPGDDGRRFRTAAARELLERIRPPRIAAFHMTNREGDRLKRSARLGPLLECELHAASLRTLEKAYARARKLIPLSLPFARADSRVAPVRPRAQLPALAHPPALNLAAYVRTGPGSKLVPDVAFLPLLDTIARACDGGGRGVRALHVHVFTDYMSDKCCGAIERWAAAANLSVTVNVDAYRLLQYHALWSADVLVTSWSKMPRGIGLLSPRIRLVADGSRDHPSSAGAAHATIFSWAPCPFPPHDGKPDCTSAPPTVGLDQRNGSAHTERLRRMVADLCAAKTVPARAAAAK</sequence>
<accession>A0A8J5X3K0</accession>
<name>A0A8J5X3K0_DIALT</name>
<proteinExistence type="predicted"/>
<keyword evidence="2" id="KW-1185">Reference proteome</keyword>
<dbReference type="AlphaFoldDB" id="A0A8J5X3K0"/>
<dbReference type="EMBL" id="JAGTXO010000035">
    <property type="protein sequence ID" value="KAG8460046.1"/>
    <property type="molecule type" value="Genomic_DNA"/>
</dbReference>
<gene>
    <name evidence="1" type="ORF">KFE25_014191</name>
</gene>
<evidence type="ECO:0000313" key="1">
    <source>
        <dbReference type="EMBL" id="KAG8460046.1"/>
    </source>
</evidence>
<reference evidence="1" key="1">
    <citation type="submission" date="2021-05" db="EMBL/GenBank/DDBJ databases">
        <title>The genome of the haptophyte Pavlova lutheri (Diacronema luteri, Pavlovales) - a model for lipid biosynthesis in eukaryotic algae.</title>
        <authorList>
            <person name="Hulatt C.J."/>
            <person name="Posewitz M.C."/>
        </authorList>
    </citation>
    <scope>NUCLEOTIDE SEQUENCE</scope>
    <source>
        <strain evidence="1">NIVA-4/92</strain>
    </source>
</reference>
<comment type="caution">
    <text evidence="1">The sequence shown here is derived from an EMBL/GenBank/DDBJ whole genome shotgun (WGS) entry which is preliminary data.</text>
</comment>
<evidence type="ECO:0000313" key="2">
    <source>
        <dbReference type="Proteomes" id="UP000751190"/>
    </source>
</evidence>
<dbReference type="Proteomes" id="UP000751190">
    <property type="component" value="Unassembled WGS sequence"/>
</dbReference>
<organism evidence="1 2">
    <name type="scientific">Diacronema lutheri</name>
    <name type="common">Unicellular marine alga</name>
    <name type="synonym">Monochrysis lutheri</name>
    <dbReference type="NCBI Taxonomy" id="2081491"/>
    <lineage>
        <taxon>Eukaryota</taxon>
        <taxon>Haptista</taxon>
        <taxon>Haptophyta</taxon>
        <taxon>Pavlovophyceae</taxon>
        <taxon>Pavlovales</taxon>
        <taxon>Pavlovaceae</taxon>
        <taxon>Diacronema</taxon>
    </lineage>
</organism>